<name>A0ABS2NJX2_9BACI</name>
<organism evidence="1 2">
    <name type="scientific">Rossellomorea pakistanensis</name>
    <dbReference type="NCBI Taxonomy" id="992288"/>
    <lineage>
        <taxon>Bacteria</taxon>
        <taxon>Bacillati</taxon>
        <taxon>Bacillota</taxon>
        <taxon>Bacilli</taxon>
        <taxon>Bacillales</taxon>
        <taxon>Bacillaceae</taxon>
        <taxon>Rossellomorea</taxon>
    </lineage>
</organism>
<dbReference type="Proteomes" id="UP001646157">
    <property type="component" value="Unassembled WGS sequence"/>
</dbReference>
<sequence length="43" mass="4665">MSGKTGAAVIELVRFSCSVNVASVYPTTVDKQYKPIQLIHTIV</sequence>
<evidence type="ECO:0000313" key="2">
    <source>
        <dbReference type="Proteomes" id="UP001646157"/>
    </source>
</evidence>
<accession>A0ABS2NJX2</accession>
<protein>
    <submittedName>
        <fullName evidence="1">Uncharacterized protein</fullName>
    </submittedName>
</protein>
<proteinExistence type="predicted"/>
<keyword evidence="2" id="KW-1185">Reference proteome</keyword>
<comment type="caution">
    <text evidence="1">The sequence shown here is derived from an EMBL/GenBank/DDBJ whole genome shotgun (WGS) entry which is preliminary data.</text>
</comment>
<evidence type="ECO:0000313" key="1">
    <source>
        <dbReference type="EMBL" id="MBM7588115.1"/>
    </source>
</evidence>
<dbReference type="EMBL" id="JAFBDZ010000007">
    <property type="protein sequence ID" value="MBM7588115.1"/>
    <property type="molecule type" value="Genomic_DNA"/>
</dbReference>
<gene>
    <name evidence="1" type="ORF">JOC86_004690</name>
</gene>
<reference evidence="1 2" key="1">
    <citation type="submission" date="2021-01" db="EMBL/GenBank/DDBJ databases">
        <title>Genomic Encyclopedia of Type Strains, Phase IV (KMG-IV): sequencing the most valuable type-strain genomes for metagenomic binning, comparative biology and taxonomic classification.</title>
        <authorList>
            <person name="Goeker M."/>
        </authorList>
    </citation>
    <scope>NUCLEOTIDE SEQUENCE [LARGE SCALE GENOMIC DNA]</scope>
    <source>
        <strain evidence="1 2">DSM 24834</strain>
    </source>
</reference>